<dbReference type="GO" id="GO:0001732">
    <property type="term" value="P:formation of cytoplasmic translation initiation complex"/>
    <property type="evidence" value="ECO:0007669"/>
    <property type="project" value="TreeGrafter"/>
</dbReference>
<dbReference type="GO" id="GO:0002188">
    <property type="term" value="P:translation reinitiation"/>
    <property type="evidence" value="ECO:0007669"/>
    <property type="project" value="TreeGrafter"/>
</dbReference>
<proteinExistence type="predicted"/>
<evidence type="ECO:0008006" key="4">
    <source>
        <dbReference type="Google" id="ProtNLM"/>
    </source>
</evidence>
<dbReference type="GO" id="GO:0071540">
    <property type="term" value="C:eukaryotic translation initiation factor 3 complex, eIF3e"/>
    <property type="evidence" value="ECO:0007669"/>
    <property type="project" value="TreeGrafter"/>
</dbReference>
<evidence type="ECO:0000313" key="2">
    <source>
        <dbReference type="EMBL" id="ESL11781.1"/>
    </source>
</evidence>
<accession>A0A061JCE0</accession>
<dbReference type="GO" id="GO:0071541">
    <property type="term" value="C:eukaryotic translation initiation factor 3 complex, eIF3m"/>
    <property type="evidence" value="ECO:0007669"/>
    <property type="project" value="TreeGrafter"/>
</dbReference>
<dbReference type="PANTHER" id="PTHR14005:SF0">
    <property type="entry name" value="EUKARYOTIC TRANSLATION INITIATION FACTOR 3 SUBUNIT A"/>
    <property type="match status" value="1"/>
</dbReference>
<dbReference type="InterPro" id="IPR027512">
    <property type="entry name" value="EIF3A"/>
</dbReference>
<reference evidence="2 3" key="1">
    <citation type="submission" date="2013-07" db="EMBL/GenBank/DDBJ databases">
        <authorList>
            <person name="Stoco P.H."/>
            <person name="Wagner G."/>
            <person name="Gerber A."/>
            <person name="Zaha A."/>
            <person name="Thompson C."/>
            <person name="Bartholomeu D.C."/>
            <person name="Luckemeyer D.D."/>
            <person name="Bahia D."/>
            <person name="Loreto E."/>
            <person name="Prestes E.B."/>
            <person name="Lima F.M."/>
            <person name="Rodrigues-Luiz G."/>
            <person name="Vallejo G.A."/>
            <person name="Filho J.F."/>
            <person name="Monteiro K.M."/>
            <person name="Tyler K.M."/>
            <person name="de Almeida L.G."/>
            <person name="Ortiz M.F."/>
            <person name="Siervo M.A."/>
            <person name="de Moraes M.H."/>
            <person name="Cunha O.L."/>
            <person name="Mendonca-Neto R."/>
            <person name="Silva R."/>
            <person name="Teixeira S.M."/>
            <person name="Murta S.M."/>
            <person name="Sincero T.C."/>
            <person name="Mendes T.A."/>
            <person name="Urmenyi T.P."/>
            <person name="Silva V.G."/>
            <person name="da Rocha W.D."/>
            <person name="Andersson B."/>
            <person name="Romanha A.J."/>
            <person name="Steindel M."/>
            <person name="de Vasconcelos A.T."/>
            <person name="Grisard E.C."/>
        </authorList>
    </citation>
    <scope>NUCLEOTIDE SEQUENCE [LARGE SCALE GENOMIC DNA]</scope>
    <source>
        <strain evidence="2 3">SC58</strain>
    </source>
</reference>
<sequence>MSSEDKTRGCLTKAQTLRASGNYKDAVTALQSLSEHGVPWGPMYIAALDLLAELCFSQEQGITVDRFLPAFRWNRYKLRGSQHLEEGTKRMVEITMKHLRALGERSQANAKAAGENPTEEDLIFAALSGVSPEQRAKERYLVPPENATQLVGNELLGFNTIGHSMKLLPIYLDTAMELITYCQQRNLKRAIGRIADAYVRFFKRFLLSPIPSTVEGDNPHLIAMYKELEADRENFYKSVVMTERTVQVFCHLLQTLASMNNWHAAWSTLQCFTRVMQEITQHPESFRECQILANLAMASVFWRCSHYAFHAHCLGLAAFLIDDKENVMETASRAVLATLCTPNVNRERKSFGRGSDSLLEKNARIAQLFGLQSAPAELALWQRLQRMEVLQRAHPEVQALDKLLRNELADEEVAKQAIKQLSVIVQKIPGLAMYEKPLRRLILQRYLECMAAQTTRVEASSLQVGETQASVEVYIHEIEPYILNESGLSVEIDHKAGSISFTHTAKTRVLEAFNALAERVDRHPAAPRWKLDIRPEHLQRAHDRSNIFHLLQHICEETAEARRQRAKEKEEKDRENARLERIENEEKKKEAVRLAQEARGLAEYQEHINQNRRKLALRRLQEKYKGFVAPPTLIQKNSTDFVQELMTRLTEHLKGTTQQKTADVTKMNHFERACRELEIPKRKALGLAEAEQHKAERAAARENFIIHHRKEFEKRQLDNQILKKFLKEAVIFAEQTQMKGKVSKRDEQQMLLQQEKERLQGL</sequence>
<keyword evidence="3" id="KW-1185">Reference proteome</keyword>
<comment type="caution">
    <text evidence="2">The sequence shown here is derived from an EMBL/GenBank/DDBJ whole genome shotgun (WGS) entry which is preliminary data.</text>
</comment>
<evidence type="ECO:0000256" key="1">
    <source>
        <dbReference type="SAM" id="Coils"/>
    </source>
</evidence>
<organism evidence="2 3">
    <name type="scientific">Trypanosoma rangeli SC58</name>
    <dbReference type="NCBI Taxonomy" id="429131"/>
    <lineage>
        <taxon>Eukaryota</taxon>
        <taxon>Discoba</taxon>
        <taxon>Euglenozoa</taxon>
        <taxon>Kinetoplastea</taxon>
        <taxon>Metakinetoplastina</taxon>
        <taxon>Trypanosomatida</taxon>
        <taxon>Trypanosomatidae</taxon>
        <taxon>Trypanosoma</taxon>
        <taxon>Herpetosoma</taxon>
    </lineage>
</organism>
<keyword evidence="1" id="KW-0175">Coiled coil</keyword>
<name>A0A061JCE0_TRYRA</name>
<gene>
    <name evidence="2" type="ORF">TRSC58_00461</name>
</gene>
<dbReference type="OrthoDB" id="18884at2759"/>
<feature type="coiled-coil region" evidence="1">
    <location>
        <begin position="551"/>
        <end position="599"/>
    </location>
</feature>
<dbReference type="EMBL" id="AUPL01000461">
    <property type="protein sequence ID" value="ESL11781.1"/>
    <property type="molecule type" value="Genomic_DNA"/>
</dbReference>
<dbReference type="PANTHER" id="PTHR14005">
    <property type="entry name" value="EUKARYOTIC TRANSLATION INITIATION FACTOR 3, THETA SUBUNIT"/>
    <property type="match status" value="1"/>
</dbReference>
<dbReference type="GO" id="GO:0003729">
    <property type="term" value="F:mRNA binding"/>
    <property type="evidence" value="ECO:0007669"/>
    <property type="project" value="TreeGrafter"/>
</dbReference>
<dbReference type="GO" id="GO:0003743">
    <property type="term" value="F:translation initiation factor activity"/>
    <property type="evidence" value="ECO:0007669"/>
    <property type="project" value="TreeGrafter"/>
</dbReference>
<dbReference type="AlphaFoldDB" id="A0A061JCE0"/>
<dbReference type="Proteomes" id="UP000031737">
    <property type="component" value="Unassembled WGS sequence"/>
</dbReference>
<protein>
    <recommendedName>
        <fullName evidence="4">Eukaryotic translation initiation factor 3 subunit a</fullName>
    </recommendedName>
</protein>
<dbReference type="GO" id="GO:0043614">
    <property type="term" value="C:multi-eIF complex"/>
    <property type="evidence" value="ECO:0007669"/>
    <property type="project" value="TreeGrafter"/>
</dbReference>
<evidence type="ECO:0000313" key="3">
    <source>
        <dbReference type="Proteomes" id="UP000031737"/>
    </source>
</evidence>
<dbReference type="Gene3D" id="1.25.40.860">
    <property type="match status" value="1"/>
</dbReference>
<dbReference type="VEuPathDB" id="TriTrypDB:TRSC58_00461"/>